<evidence type="ECO:0000313" key="3">
    <source>
        <dbReference type="Proteomes" id="UP001205919"/>
    </source>
</evidence>
<dbReference type="InterPro" id="IPR025139">
    <property type="entry name" value="DUF4062"/>
</dbReference>
<proteinExistence type="predicted"/>
<sequence length="288" mass="32965">MDDKRYQVFVSSTYEDLREERSAAILALLKLNCFPAGMELFPSSDDTVWEIIQQTIRESDYYVLIIAGRYGSISNDGETSWTEREYDYAQKIKKPTFVFFYKELGEIKSKDIDDMKKVAEFREKVKGRMLRTCRSIDNLQTEITVAIATAKSSTHAAGWIRADTVHTTKNTFLPKPSSITLVTETNSEIIETGENANGHFIKYKDGTLICFKHFPHGLKISNDYKNYSCSFCYPAAFIDLPIIHFEGIDRPKVKNVTTSSFAIESEQIINEAFEIRIKGRWKDAKHAS</sequence>
<feature type="domain" description="TIR" evidence="1">
    <location>
        <begin position="4"/>
        <end position="129"/>
    </location>
</feature>
<evidence type="ECO:0000259" key="1">
    <source>
        <dbReference type="PROSITE" id="PS50104"/>
    </source>
</evidence>
<dbReference type="GO" id="GO:0007165">
    <property type="term" value="P:signal transduction"/>
    <property type="evidence" value="ECO:0007669"/>
    <property type="project" value="InterPro"/>
</dbReference>
<keyword evidence="3" id="KW-1185">Reference proteome</keyword>
<dbReference type="AlphaFoldDB" id="A0AAW5JY94"/>
<dbReference type="EMBL" id="JANFYT010000006">
    <property type="protein sequence ID" value="MCQ4813540.1"/>
    <property type="molecule type" value="Genomic_DNA"/>
</dbReference>
<name>A0AAW5JY94_9BACT</name>
<dbReference type="InterPro" id="IPR000157">
    <property type="entry name" value="TIR_dom"/>
</dbReference>
<dbReference type="PROSITE" id="PS50104">
    <property type="entry name" value="TIR"/>
    <property type="match status" value="1"/>
</dbReference>
<dbReference type="Proteomes" id="UP001205919">
    <property type="component" value="Unassembled WGS sequence"/>
</dbReference>
<protein>
    <submittedName>
        <fullName evidence="2">DUF4062 domain-containing protein</fullName>
    </submittedName>
</protein>
<dbReference type="RefSeq" id="WP_256181564.1">
    <property type="nucleotide sequence ID" value="NZ_JANFYT010000006.1"/>
</dbReference>
<accession>A0AAW5JY94</accession>
<dbReference type="Pfam" id="PF13271">
    <property type="entry name" value="DUF4062"/>
    <property type="match status" value="1"/>
</dbReference>
<reference evidence="2 3" key="1">
    <citation type="submission" date="2022-06" db="EMBL/GenBank/DDBJ databases">
        <title>Isolation of gut microbiota from human fecal samples.</title>
        <authorList>
            <person name="Pamer E.G."/>
            <person name="Barat B."/>
            <person name="Waligurski E."/>
            <person name="Medina S."/>
            <person name="Paddock L."/>
            <person name="Mostad J."/>
        </authorList>
    </citation>
    <scope>NUCLEOTIDE SEQUENCE [LARGE SCALE GENOMIC DNA]</scope>
    <source>
        <strain evidence="2 3">DFI.9.90</strain>
    </source>
</reference>
<comment type="caution">
    <text evidence="2">The sequence shown here is derived from an EMBL/GenBank/DDBJ whole genome shotgun (WGS) entry which is preliminary data.</text>
</comment>
<gene>
    <name evidence="2" type="ORF">NE630_03760</name>
</gene>
<organism evidence="2 3">
    <name type="scientific">Cloacibacillus evryensis</name>
    <dbReference type="NCBI Taxonomy" id="508460"/>
    <lineage>
        <taxon>Bacteria</taxon>
        <taxon>Thermotogati</taxon>
        <taxon>Synergistota</taxon>
        <taxon>Synergistia</taxon>
        <taxon>Synergistales</taxon>
        <taxon>Synergistaceae</taxon>
        <taxon>Cloacibacillus</taxon>
    </lineage>
</organism>
<evidence type="ECO:0000313" key="2">
    <source>
        <dbReference type="EMBL" id="MCQ4813540.1"/>
    </source>
</evidence>